<protein>
    <recommendedName>
        <fullName evidence="2">Stability determinant domain-containing protein</fullName>
    </recommendedName>
</protein>
<name>A0A7Y8BNR6_9PSED</name>
<sequence length="100" mass="11495">MTIQTMLEQANGDVITLRPVRPSWQSLAELPAADSDFLQERPDIISDEGRLNEVLLAHYDKWFKAQAQESIDDPRPSISDEDAQQLFSAKRESLRNRARR</sequence>
<proteinExistence type="predicted"/>
<accession>A0A7Y8BNR6</accession>
<evidence type="ECO:0000256" key="1">
    <source>
        <dbReference type="SAM" id="MobiDB-lite"/>
    </source>
</evidence>
<evidence type="ECO:0000313" key="3">
    <source>
        <dbReference type="EMBL" id="NWB49978.1"/>
    </source>
</evidence>
<feature type="region of interest" description="Disordered" evidence="1">
    <location>
        <begin position="70"/>
        <end position="100"/>
    </location>
</feature>
<gene>
    <name evidence="3" type="ORF">HX829_26170</name>
</gene>
<feature type="domain" description="Stability determinant" evidence="2">
    <location>
        <begin position="57"/>
        <end position="78"/>
    </location>
</feature>
<dbReference type="Proteomes" id="UP000582981">
    <property type="component" value="Unassembled WGS sequence"/>
</dbReference>
<dbReference type="Gene3D" id="6.20.450.20">
    <property type="match status" value="1"/>
</dbReference>
<dbReference type="Pfam" id="PF21217">
    <property type="entry name" value="PaaA2"/>
    <property type="match status" value="1"/>
</dbReference>
<dbReference type="EMBL" id="JACAPU010000034">
    <property type="protein sequence ID" value="NWB49978.1"/>
    <property type="molecule type" value="Genomic_DNA"/>
</dbReference>
<feature type="compositionally biased region" description="Basic and acidic residues" evidence="1">
    <location>
        <begin position="89"/>
        <end position="100"/>
    </location>
</feature>
<dbReference type="InterPro" id="IPR048851">
    <property type="entry name" value="PaaA2_dom"/>
</dbReference>
<organism evidence="3 4">
    <name type="scientific">Pseudomonas gingeri</name>
    <dbReference type="NCBI Taxonomy" id="117681"/>
    <lineage>
        <taxon>Bacteria</taxon>
        <taxon>Pseudomonadati</taxon>
        <taxon>Pseudomonadota</taxon>
        <taxon>Gammaproteobacteria</taxon>
        <taxon>Pseudomonadales</taxon>
        <taxon>Pseudomonadaceae</taxon>
        <taxon>Pseudomonas</taxon>
    </lineage>
</organism>
<dbReference type="AlphaFoldDB" id="A0A7Y8BNR6"/>
<reference evidence="3 4" key="1">
    <citation type="submission" date="2020-04" db="EMBL/GenBank/DDBJ databases">
        <title>Molecular characterization of pseudomonads from Agaricus bisporus reveal novel blotch 2 pathogens in Western Europe.</title>
        <authorList>
            <person name="Taparia T."/>
            <person name="Krijger M."/>
            <person name="Haynes E."/>
            <person name="Elpinstone J.G."/>
            <person name="Noble R."/>
            <person name="Van Der Wolf J."/>
        </authorList>
    </citation>
    <scope>NUCLEOTIDE SEQUENCE [LARGE SCALE GENOMIC DNA]</scope>
    <source>
        <strain evidence="3 4">F1001</strain>
    </source>
</reference>
<evidence type="ECO:0000259" key="2">
    <source>
        <dbReference type="Pfam" id="PF21217"/>
    </source>
</evidence>
<evidence type="ECO:0000313" key="4">
    <source>
        <dbReference type="Proteomes" id="UP000582981"/>
    </source>
</evidence>
<dbReference type="RefSeq" id="WP_177145308.1">
    <property type="nucleotide sequence ID" value="NZ_JACAPU010000034.1"/>
</dbReference>
<comment type="caution">
    <text evidence="3">The sequence shown here is derived from an EMBL/GenBank/DDBJ whole genome shotgun (WGS) entry which is preliminary data.</text>
</comment>